<protein>
    <submittedName>
        <fullName evidence="2">(Mediterranean fruit fly) hypothetical protein</fullName>
    </submittedName>
</protein>
<comment type="caution">
    <text evidence="2">The sequence shown here is derived from an EMBL/GenBank/DDBJ whole genome shotgun (WGS) entry which is preliminary data.</text>
</comment>
<reference evidence="2" key="1">
    <citation type="submission" date="2020-11" db="EMBL/GenBank/DDBJ databases">
        <authorList>
            <person name="Whitehead M."/>
        </authorList>
    </citation>
    <scope>NUCLEOTIDE SEQUENCE</scope>
    <source>
        <strain evidence="2">EGII</strain>
    </source>
</reference>
<feature type="compositionally biased region" description="Polar residues" evidence="1">
    <location>
        <begin position="52"/>
        <end position="68"/>
    </location>
</feature>
<dbReference type="Proteomes" id="UP000606786">
    <property type="component" value="Unassembled WGS sequence"/>
</dbReference>
<dbReference type="EMBL" id="CAJHJT010000001">
    <property type="protein sequence ID" value="CAD6992852.1"/>
    <property type="molecule type" value="Genomic_DNA"/>
</dbReference>
<gene>
    <name evidence="2" type="ORF">CCAP1982_LOCUS1687</name>
</gene>
<evidence type="ECO:0000313" key="3">
    <source>
        <dbReference type="Proteomes" id="UP000606786"/>
    </source>
</evidence>
<organism evidence="2 3">
    <name type="scientific">Ceratitis capitata</name>
    <name type="common">Mediterranean fruit fly</name>
    <name type="synonym">Tephritis capitata</name>
    <dbReference type="NCBI Taxonomy" id="7213"/>
    <lineage>
        <taxon>Eukaryota</taxon>
        <taxon>Metazoa</taxon>
        <taxon>Ecdysozoa</taxon>
        <taxon>Arthropoda</taxon>
        <taxon>Hexapoda</taxon>
        <taxon>Insecta</taxon>
        <taxon>Pterygota</taxon>
        <taxon>Neoptera</taxon>
        <taxon>Endopterygota</taxon>
        <taxon>Diptera</taxon>
        <taxon>Brachycera</taxon>
        <taxon>Muscomorpha</taxon>
        <taxon>Tephritoidea</taxon>
        <taxon>Tephritidae</taxon>
        <taxon>Ceratitis</taxon>
        <taxon>Ceratitis</taxon>
    </lineage>
</organism>
<dbReference type="AlphaFoldDB" id="A0A811U185"/>
<accession>A0A811U185</accession>
<feature type="region of interest" description="Disordered" evidence="1">
    <location>
        <begin position="50"/>
        <end position="69"/>
    </location>
</feature>
<evidence type="ECO:0000256" key="1">
    <source>
        <dbReference type="SAM" id="MobiDB-lite"/>
    </source>
</evidence>
<keyword evidence="3" id="KW-1185">Reference proteome</keyword>
<sequence>MAKSKVQRKKVQKKIKQQQQLHSGQLCTHWRCNVGDKLDWRTNLDVTHEPTTEQTATVDQQQAAGESQPNKRRMVFCGEYIEWVGSMYTDDRMP</sequence>
<proteinExistence type="predicted"/>
<evidence type="ECO:0000313" key="2">
    <source>
        <dbReference type="EMBL" id="CAD6992852.1"/>
    </source>
</evidence>
<name>A0A811U185_CERCA</name>